<name>A0A9P4DN81_9BACT</name>
<reference evidence="1 2" key="1">
    <citation type="journal article" date="2019" name="Nat. Med.">
        <title>A library of human gut bacterial isolates paired with longitudinal multiomics data enables mechanistic microbiome research.</title>
        <authorList>
            <person name="Poyet M."/>
            <person name="Groussin M."/>
            <person name="Gibbons S.M."/>
            <person name="Avila-Pacheco J."/>
            <person name="Jiang X."/>
            <person name="Kearney S.M."/>
            <person name="Perrotta A.R."/>
            <person name="Berdy B."/>
            <person name="Zhao S."/>
            <person name="Lieberman T.D."/>
            <person name="Swanson P.K."/>
            <person name="Smith M."/>
            <person name="Roesemann S."/>
            <person name="Alexander J.E."/>
            <person name="Rich S.A."/>
            <person name="Livny J."/>
            <person name="Vlamakis H."/>
            <person name="Clish C."/>
            <person name="Bullock K."/>
            <person name="Deik A."/>
            <person name="Scott J."/>
            <person name="Pierce K.A."/>
            <person name="Xavier R.J."/>
            <person name="Alm E.J."/>
        </authorList>
    </citation>
    <scope>NUCLEOTIDE SEQUENCE [LARGE SCALE GENOMIC DNA]</scope>
    <source>
        <strain evidence="1 2">BIOML-A204</strain>
    </source>
</reference>
<dbReference type="EMBL" id="VVUY01000008">
    <property type="protein sequence ID" value="KAA2560143.1"/>
    <property type="molecule type" value="Genomic_DNA"/>
</dbReference>
<comment type="caution">
    <text evidence="1">The sequence shown here is derived from an EMBL/GenBank/DDBJ whole genome shotgun (WGS) entry which is preliminary data.</text>
</comment>
<sequence>MTSDSSIMYNFDNSIYRIIFILLRAGLNWTTIPHADWNECQKILKIDWDAIYKECVRHGVLAIAWDGLLRLVEENVIPSSKLPERRLKIQWGINVKRIEQQYAEQWVIASDIALRYRGAGIRTLVLKGFAISHLYPQPNHRPCGDFDCFLMGQYEFGNLLAERWGASVKRDFYKHSHIRYKGLVVENHQFCTAIRGSRRAKDFERLLQKCLHNCNPVYLGDSVLEAPPDLFNALFLTKHAQGHFLTEGITLRHLCDWAILLKERGELIDWPLFHRICEKYGMRLFSETMTQLSFSVLGIKTEKNVFNEDACRAGQLLSDIIIGSRSIFNSPSSDWWKRGAIIFNIFKDRWKYRLFTDTNVYMEIIRYIVAFCIDRHPRI</sequence>
<dbReference type="Proteomes" id="UP000323119">
    <property type="component" value="Unassembled WGS sequence"/>
</dbReference>
<organism evidence="1 2">
    <name type="scientific">Alistipes onderdonkii</name>
    <dbReference type="NCBI Taxonomy" id="328813"/>
    <lineage>
        <taxon>Bacteria</taxon>
        <taxon>Pseudomonadati</taxon>
        <taxon>Bacteroidota</taxon>
        <taxon>Bacteroidia</taxon>
        <taxon>Bacteroidales</taxon>
        <taxon>Rikenellaceae</taxon>
        <taxon>Alistipes</taxon>
    </lineage>
</organism>
<accession>A0A9P4DN81</accession>
<dbReference type="AlphaFoldDB" id="A0A9P4DN81"/>
<proteinExistence type="predicted"/>
<dbReference type="RefSeq" id="WP_082426540.1">
    <property type="nucleotide sequence ID" value="NZ_JADMQE010000015.1"/>
</dbReference>
<dbReference type="InterPro" id="IPR039498">
    <property type="entry name" value="NTP_transf_5"/>
</dbReference>
<gene>
    <name evidence="1" type="ORF">F2S36_10400</name>
</gene>
<protein>
    <submittedName>
        <fullName evidence="1">Nucleotidyltransferase family protein</fullName>
    </submittedName>
</protein>
<dbReference type="Pfam" id="PF14907">
    <property type="entry name" value="NTP_transf_5"/>
    <property type="match status" value="1"/>
</dbReference>
<evidence type="ECO:0000313" key="1">
    <source>
        <dbReference type="EMBL" id="KAA2560143.1"/>
    </source>
</evidence>
<evidence type="ECO:0000313" key="2">
    <source>
        <dbReference type="Proteomes" id="UP000323119"/>
    </source>
</evidence>